<comment type="caution">
    <text evidence="2">The sequence shown here is derived from an EMBL/GenBank/DDBJ whole genome shotgun (WGS) entry which is preliminary data.</text>
</comment>
<proteinExistence type="predicted"/>
<evidence type="ECO:0000313" key="2">
    <source>
        <dbReference type="EMBL" id="TDQ16318.1"/>
    </source>
</evidence>
<dbReference type="AlphaFoldDB" id="A0A4R6T5X8"/>
<gene>
    <name evidence="2" type="ORF">DFQ04_2435</name>
</gene>
<evidence type="ECO:0000256" key="1">
    <source>
        <dbReference type="SAM" id="Phobius"/>
    </source>
</evidence>
<name>A0A4R6T5X8_9BACT</name>
<reference evidence="2 3" key="1">
    <citation type="submission" date="2019-03" db="EMBL/GenBank/DDBJ databases">
        <title>Genomic Encyclopedia of Type Strains, Phase III (KMG-III): the genomes of soil and plant-associated and newly described type strains.</title>
        <authorList>
            <person name="Whitman W."/>
        </authorList>
    </citation>
    <scope>NUCLEOTIDE SEQUENCE [LARGE SCALE GENOMIC DNA]</scope>
    <source>
        <strain evidence="2 3">CECT 8446</strain>
    </source>
</reference>
<keyword evidence="1" id="KW-0812">Transmembrane</keyword>
<keyword evidence="1" id="KW-1133">Transmembrane helix</keyword>
<dbReference type="EMBL" id="SNYF01000007">
    <property type="protein sequence ID" value="TDQ16318.1"/>
    <property type="molecule type" value="Genomic_DNA"/>
</dbReference>
<dbReference type="Proteomes" id="UP000294535">
    <property type="component" value="Unassembled WGS sequence"/>
</dbReference>
<keyword evidence="3" id="KW-1185">Reference proteome</keyword>
<evidence type="ECO:0000313" key="3">
    <source>
        <dbReference type="Proteomes" id="UP000294535"/>
    </source>
</evidence>
<protein>
    <submittedName>
        <fullName evidence="2">Uncharacterized protein</fullName>
    </submittedName>
</protein>
<keyword evidence="1" id="KW-0472">Membrane</keyword>
<feature type="transmembrane region" description="Helical" evidence="1">
    <location>
        <begin position="38"/>
        <end position="56"/>
    </location>
</feature>
<sequence>MSKRKVYFHFFILVSALIVGGLSFWYSGFWMEGRNKVPNFTLIAMVLLVISQIGYLKAELRKGKSKF</sequence>
<feature type="transmembrane region" description="Helical" evidence="1">
    <location>
        <begin position="7"/>
        <end position="26"/>
    </location>
</feature>
<organism evidence="2 3">
    <name type="scientific">Algoriphagus boseongensis</name>
    <dbReference type="NCBI Taxonomy" id="1442587"/>
    <lineage>
        <taxon>Bacteria</taxon>
        <taxon>Pseudomonadati</taxon>
        <taxon>Bacteroidota</taxon>
        <taxon>Cytophagia</taxon>
        <taxon>Cytophagales</taxon>
        <taxon>Cyclobacteriaceae</taxon>
        <taxon>Algoriphagus</taxon>
    </lineage>
</organism>
<accession>A0A4R6T5X8</accession>